<dbReference type="InterPro" id="IPR029028">
    <property type="entry name" value="Alpha/beta_knot_MTases"/>
</dbReference>
<keyword evidence="7 10" id="KW-0949">S-adenosyl-L-methionine</keyword>
<dbReference type="GO" id="GO:0070475">
    <property type="term" value="P:rRNA base methylation"/>
    <property type="evidence" value="ECO:0007669"/>
    <property type="project" value="TreeGrafter"/>
</dbReference>
<proteinExistence type="inferred from homology"/>
<feature type="domain" description="Ribosomal RNA small subunit methyltransferase E PUA-like" evidence="12">
    <location>
        <begin position="18"/>
        <end position="60"/>
    </location>
</feature>
<name>A0A2J0LHW8_9BACT</name>
<dbReference type="InterPro" id="IPR029026">
    <property type="entry name" value="tRNA_m1G_MTases_N"/>
</dbReference>
<dbReference type="Gene3D" id="2.40.240.20">
    <property type="entry name" value="Hypothetical PUA domain-like, domain 1"/>
    <property type="match status" value="1"/>
</dbReference>
<evidence type="ECO:0000256" key="2">
    <source>
        <dbReference type="ARBA" id="ARBA00005528"/>
    </source>
</evidence>
<dbReference type="InterPro" id="IPR015947">
    <property type="entry name" value="PUA-like_sf"/>
</dbReference>
<dbReference type="GO" id="GO:0005737">
    <property type="term" value="C:cytoplasm"/>
    <property type="evidence" value="ECO:0007669"/>
    <property type="project" value="UniProtKB-SubCell"/>
</dbReference>
<evidence type="ECO:0000259" key="11">
    <source>
        <dbReference type="Pfam" id="PF04452"/>
    </source>
</evidence>
<comment type="subcellular location">
    <subcellularLocation>
        <location evidence="1 10">Cytoplasm</location>
    </subcellularLocation>
</comment>
<dbReference type="PANTHER" id="PTHR30027">
    <property type="entry name" value="RIBOSOMAL RNA SMALL SUBUNIT METHYLTRANSFERASE E"/>
    <property type="match status" value="1"/>
</dbReference>
<dbReference type="InterPro" id="IPR046886">
    <property type="entry name" value="RsmE_MTase_dom"/>
</dbReference>
<organism evidence="13 14">
    <name type="scientific">Candidatus Taenaricola geysiri</name>
    <dbReference type="NCBI Taxonomy" id="1974752"/>
    <lineage>
        <taxon>Bacteria</taxon>
        <taxon>Pseudomonadati</taxon>
        <taxon>Candidatus Omnitrophota</taxon>
        <taxon>Candidatus Taenaricola</taxon>
    </lineage>
</organism>
<keyword evidence="6 10" id="KW-0808">Transferase</keyword>
<dbReference type="CDD" id="cd18084">
    <property type="entry name" value="RsmE-like"/>
    <property type="match status" value="1"/>
</dbReference>
<dbReference type="EC" id="2.1.1.193" evidence="10"/>
<dbReference type="NCBIfam" id="NF008692">
    <property type="entry name" value="PRK11713.1-5"/>
    <property type="match status" value="1"/>
</dbReference>
<dbReference type="SUPFAM" id="SSF75217">
    <property type="entry name" value="alpha/beta knot"/>
    <property type="match status" value="1"/>
</dbReference>
<evidence type="ECO:0000256" key="1">
    <source>
        <dbReference type="ARBA" id="ARBA00004496"/>
    </source>
</evidence>
<evidence type="ECO:0000256" key="9">
    <source>
        <dbReference type="ARBA" id="ARBA00047944"/>
    </source>
</evidence>
<dbReference type="EMBL" id="PFGP01000074">
    <property type="protein sequence ID" value="PIW66464.1"/>
    <property type="molecule type" value="Genomic_DNA"/>
</dbReference>
<keyword evidence="5 10" id="KW-0489">Methyltransferase</keyword>
<evidence type="ECO:0000313" key="14">
    <source>
        <dbReference type="Proteomes" id="UP000231267"/>
    </source>
</evidence>
<comment type="function">
    <text evidence="8 10">Specifically methylates the N3 position of the uracil ring of uridine 1498 (m3U1498) in 16S rRNA. Acts on the fully assembled 30S ribosomal subunit.</text>
</comment>
<dbReference type="GO" id="GO:0070042">
    <property type="term" value="F:rRNA (uridine-N3-)-methyltransferase activity"/>
    <property type="evidence" value="ECO:0007669"/>
    <property type="project" value="TreeGrafter"/>
</dbReference>
<dbReference type="PANTHER" id="PTHR30027:SF3">
    <property type="entry name" value="16S RRNA (URACIL(1498)-N(3))-METHYLTRANSFERASE"/>
    <property type="match status" value="1"/>
</dbReference>
<evidence type="ECO:0000256" key="6">
    <source>
        <dbReference type="ARBA" id="ARBA00022679"/>
    </source>
</evidence>
<evidence type="ECO:0000256" key="8">
    <source>
        <dbReference type="ARBA" id="ARBA00025699"/>
    </source>
</evidence>
<dbReference type="PIRSF" id="PIRSF015601">
    <property type="entry name" value="MTase_slr0722"/>
    <property type="match status" value="1"/>
</dbReference>
<evidence type="ECO:0000256" key="3">
    <source>
        <dbReference type="ARBA" id="ARBA00022490"/>
    </source>
</evidence>
<dbReference type="InterPro" id="IPR006700">
    <property type="entry name" value="RsmE"/>
</dbReference>
<evidence type="ECO:0000256" key="4">
    <source>
        <dbReference type="ARBA" id="ARBA00022552"/>
    </source>
</evidence>
<dbReference type="Proteomes" id="UP000231267">
    <property type="component" value="Unassembled WGS sequence"/>
</dbReference>
<feature type="domain" description="Ribosomal RNA small subunit methyltransferase E methyltransferase" evidence="11">
    <location>
        <begin position="70"/>
        <end position="233"/>
    </location>
</feature>
<dbReference type="AlphaFoldDB" id="A0A2J0LHW8"/>
<evidence type="ECO:0000259" key="12">
    <source>
        <dbReference type="Pfam" id="PF20260"/>
    </source>
</evidence>
<comment type="caution">
    <text evidence="13">The sequence shown here is derived from an EMBL/GenBank/DDBJ whole genome shotgun (WGS) entry which is preliminary data.</text>
</comment>
<dbReference type="SUPFAM" id="SSF88697">
    <property type="entry name" value="PUA domain-like"/>
    <property type="match status" value="1"/>
</dbReference>
<dbReference type="Pfam" id="PF20260">
    <property type="entry name" value="PUA_4"/>
    <property type="match status" value="1"/>
</dbReference>
<protein>
    <recommendedName>
        <fullName evidence="10">Ribosomal RNA small subunit methyltransferase E</fullName>
        <ecNumber evidence="10">2.1.1.193</ecNumber>
    </recommendedName>
</protein>
<keyword evidence="4 10" id="KW-0698">rRNA processing</keyword>
<evidence type="ECO:0000313" key="13">
    <source>
        <dbReference type="EMBL" id="PIW66464.1"/>
    </source>
</evidence>
<comment type="similarity">
    <text evidence="2 10">Belongs to the RNA methyltransferase RsmE family.</text>
</comment>
<evidence type="ECO:0000256" key="5">
    <source>
        <dbReference type="ARBA" id="ARBA00022603"/>
    </source>
</evidence>
<evidence type="ECO:0000256" key="7">
    <source>
        <dbReference type="ARBA" id="ARBA00022691"/>
    </source>
</evidence>
<reference evidence="13 14" key="1">
    <citation type="submission" date="2017-09" db="EMBL/GenBank/DDBJ databases">
        <title>Depth-based differentiation of microbial function through sediment-hosted aquifers and enrichment of novel symbionts in the deep terrestrial subsurface.</title>
        <authorList>
            <person name="Probst A.J."/>
            <person name="Ladd B."/>
            <person name="Jarett J.K."/>
            <person name="Geller-Mcgrath D.E."/>
            <person name="Sieber C.M."/>
            <person name="Emerson J.B."/>
            <person name="Anantharaman K."/>
            <person name="Thomas B.C."/>
            <person name="Malmstrom R."/>
            <person name="Stieglmeier M."/>
            <person name="Klingl A."/>
            <person name="Woyke T."/>
            <person name="Ryan C.M."/>
            <person name="Banfield J.F."/>
        </authorList>
    </citation>
    <scope>NUCLEOTIDE SEQUENCE [LARGE SCALE GENOMIC DNA]</scope>
    <source>
        <strain evidence="13">CG12_big_fil_rev_8_21_14_0_65_43_15</strain>
    </source>
</reference>
<gene>
    <name evidence="13" type="ORF">COW11_03230</name>
</gene>
<dbReference type="Pfam" id="PF04452">
    <property type="entry name" value="Methyltrans_RNA"/>
    <property type="match status" value="1"/>
</dbReference>
<dbReference type="InterPro" id="IPR046887">
    <property type="entry name" value="RsmE_PUA-like"/>
</dbReference>
<comment type="catalytic activity">
    <reaction evidence="9 10">
        <text>uridine(1498) in 16S rRNA + S-adenosyl-L-methionine = N(3)-methyluridine(1498) in 16S rRNA + S-adenosyl-L-homocysteine + H(+)</text>
        <dbReference type="Rhea" id="RHEA:42920"/>
        <dbReference type="Rhea" id="RHEA-COMP:10283"/>
        <dbReference type="Rhea" id="RHEA-COMP:10284"/>
        <dbReference type="ChEBI" id="CHEBI:15378"/>
        <dbReference type="ChEBI" id="CHEBI:57856"/>
        <dbReference type="ChEBI" id="CHEBI:59789"/>
        <dbReference type="ChEBI" id="CHEBI:65315"/>
        <dbReference type="ChEBI" id="CHEBI:74502"/>
        <dbReference type="EC" id="2.1.1.193"/>
    </reaction>
</comment>
<sequence length="238" mass="26479">MRRFYCSPGNITKDKIYLDDKNAHYIKNVLRLKKGDRIEIFDGKGNKYNCALQDLNSAKIISKEFSLAKETAYKVTLAQAIPNKLSKMDFIIEKSTELGVERIVPVAAGRSVIKTGKGQRWQSLASEASKQCGRPVIPQIKDVMPVKEAISVLKNSDIKLFACIDKDTIKLQDVLNVGESLKSDPTISIFIGPEGDFTPDEIKHAKDNGFKLVSLGERVLRTETAGLYILSILDYILG</sequence>
<evidence type="ECO:0000256" key="10">
    <source>
        <dbReference type="PIRNR" id="PIRNR015601"/>
    </source>
</evidence>
<accession>A0A2J0LHW8</accession>
<dbReference type="NCBIfam" id="TIGR00046">
    <property type="entry name" value="RsmE family RNA methyltransferase"/>
    <property type="match status" value="1"/>
</dbReference>
<dbReference type="Gene3D" id="3.40.1280.10">
    <property type="match status" value="1"/>
</dbReference>
<keyword evidence="3 10" id="KW-0963">Cytoplasm</keyword>